<comment type="caution">
    <text evidence="9">The sequence shown here is derived from an EMBL/GenBank/DDBJ whole genome shotgun (WGS) entry which is preliminary data.</text>
</comment>
<proteinExistence type="inferred from homology"/>
<gene>
    <name evidence="9" type="ORF">BTN85_0391</name>
</gene>
<evidence type="ECO:0000256" key="3">
    <source>
        <dbReference type="ARBA" id="ARBA00022840"/>
    </source>
</evidence>
<dbReference type="InterPro" id="IPR027417">
    <property type="entry name" value="P-loop_NTPase"/>
</dbReference>
<dbReference type="GO" id="GO:0051536">
    <property type="term" value="F:iron-sulfur cluster binding"/>
    <property type="evidence" value="ECO:0007669"/>
    <property type="project" value="UniProtKB-UniRule"/>
</dbReference>
<name>A0A1Q6DU74_METT1</name>
<keyword evidence="4 8" id="KW-0408">Iron</keyword>
<keyword evidence="10" id="KW-1185">Reference proteome</keyword>
<dbReference type="GO" id="GO:0005829">
    <property type="term" value="C:cytosol"/>
    <property type="evidence" value="ECO:0007669"/>
    <property type="project" value="TreeGrafter"/>
</dbReference>
<dbReference type="STRING" id="1903181.BTN85_0391"/>
<dbReference type="SUPFAM" id="SSF52540">
    <property type="entry name" value="P-loop containing nucleoside triphosphate hydrolases"/>
    <property type="match status" value="1"/>
</dbReference>
<comment type="subunit">
    <text evidence="8">Homodimer.</text>
</comment>
<dbReference type="CDD" id="cd02037">
    <property type="entry name" value="Mrp_NBP35"/>
    <property type="match status" value="1"/>
</dbReference>
<evidence type="ECO:0000256" key="2">
    <source>
        <dbReference type="ARBA" id="ARBA00022741"/>
    </source>
</evidence>
<dbReference type="InParanoid" id="A0A1Q6DU74"/>
<dbReference type="FunCoup" id="A0A1Q6DU74">
    <property type="interactions" value="110"/>
</dbReference>
<dbReference type="PANTHER" id="PTHR23264:SF19">
    <property type="entry name" value="CYTOSOLIC FE-S CLUSTER ASSEMBLY FACTOR NUBP2"/>
    <property type="match status" value="1"/>
</dbReference>
<keyword evidence="5 8" id="KW-0411">Iron-sulfur</keyword>
<protein>
    <recommendedName>
        <fullName evidence="7 8">Iron-sulfur cluster carrier protein</fullName>
    </recommendedName>
</protein>
<evidence type="ECO:0000256" key="4">
    <source>
        <dbReference type="ARBA" id="ARBA00023004"/>
    </source>
</evidence>
<feature type="binding site" evidence="8">
    <location>
        <begin position="9"/>
        <end position="16"/>
    </location>
    <ligand>
        <name>ATP</name>
        <dbReference type="ChEBI" id="CHEBI:30616"/>
    </ligand>
</feature>
<evidence type="ECO:0000256" key="6">
    <source>
        <dbReference type="ARBA" id="ARBA00058094"/>
    </source>
</evidence>
<evidence type="ECO:0000256" key="1">
    <source>
        <dbReference type="ARBA" id="ARBA00022723"/>
    </source>
</evidence>
<dbReference type="GO" id="GO:0005524">
    <property type="term" value="F:ATP binding"/>
    <property type="evidence" value="ECO:0007669"/>
    <property type="project" value="UniProtKB-UniRule"/>
</dbReference>
<evidence type="ECO:0000256" key="5">
    <source>
        <dbReference type="ARBA" id="ARBA00023014"/>
    </source>
</evidence>
<sequence length="253" mass="27774">MKTLAVMSGKGGVGKSTIAANLAALISKEHKVGILDTDFHGPTIPKILDIEEEALLTTPDGEIEPVKYNENLQAVSIDLMQQEEDQPTIWRGPLKMKVIKEFSNEIHWDESTEYLIIDLPPGTGDEPLSVAQEFQGIDGAIIVTTPQDVALKSVRKSVNFAKRIDLEVIGVIQNMNKLKCPNCGEEIKIFGSGGGVEMSKELDIPFLGSLPLDPEIMQSGEKGKPFVEEDTKLKESMETIFNNVKDILGEKNK</sequence>
<comment type="similarity">
    <text evidence="8">Belongs to the Mrp/NBP35 ATP-binding proteins family.</text>
</comment>
<accession>A0A1Q6DU74</accession>
<dbReference type="Proteomes" id="UP000185744">
    <property type="component" value="Unassembled WGS sequence"/>
</dbReference>
<evidence type="ECO:0000256" key="8">
    <source>
        <dbReference type="HAMAP-Rule" id="MF_02040"/>
    </source>
</evidence>
<dbReference type="GO" id="GO:0016887">
    <property type="term" value="F:ATP hydrolysis activity"/>
    <property type="evidence" value="ECO:0007669"/>
    <property type="project" value="UniProtKB-UniRule"/>
</dbReference>
<dbReference type="GO" id="GO:0016226">
    <property type="term" value="P:iron-sulfur cluster assembly"/>
    <property type="evidence" value="ECO:0007669"/>
    <property type="project" value="InterPro"/>
</dbReference>
<dbReference type="AlphaFoldDB" id="A0A1Q6DU74"/>
<keyword evidence="1 8" id="KW-0479">Metal-binding</keyword>
<dbReference type="Pfam" id="PF10609">
    <property type="entry name" value="ParA"/>
    <property type="match status" value="1"/>
</dbReference>
<dbReference type="GO" id="GO:0046872">
    <property type="term" value="F:metal ion binding"/>
    <property type="evidence" value="ECO:0007669"/>
    <property type="project" value="UniProtKB-KW"/>
</dbReference>
<dbReference type="PANTHER" id="PTHR23264">
    <property type="entry name" value="NUCLEOTIDE-BINDING PROTEIN NBP35 YEAST -RELATED"/>
    <property type="match status" value="1"/>
</dbReference>
<keyword evidence="3 8" id="KW-0067">ATP-binding</keyword>
<comment type="function">
    <text evidence="6 8">Binds and transfers iron-sulfur (Fe-S) clusters to target apoproteins. Can hydrolyze ATP.</text>
</comment>
<keyword evidence="8" id="KW-0378">Hydrolase</keyword>
<evidence type="ECO:0000313" key="10">
    <source>
        <dbReference type="Proteomes" id="UP000185744"/>
    </source>
</evidence>
<organism evidence="9 10">
    <name type="scientific">Methanohalarchaeum thermophilum</name>
    <dbReference type="NCBI Taxonomy" id="1903181"/>
    <lineage>
        <taxon>Archaea</taxon>
        <taxon>Methanobacteriati</taxon>
        <taxon>Methanobacteriota</taxon>
        <taxon>Methanonatronarchaeia</taxon>
        <taxon>Methanonatronarchaeales</taxon>
        <taxon>Methanonatronarchaeaceae</taxon>
        <taxon>Candidatus Methanohalarchaeum</taxon>
    </lineage>
</organism>
<dbReference type="GO" id="GO:0140663">
    <property type="term" value="F:ATP-dependent FeS chaperone activity"/>
    <property type="evidence" value="ECO:0007669"/>
    <property type="project" value="InterPro"/>
</dbReference>
<reference evidence="9" key="1">
    <citation type="submission" date="2016-12" db="EMBL/GenBank/DDBJ databases">
        <title>Discovery of methanogenic haloarchaea.</title>
        <authorList>
            <person name="Sorokin D.Y."/>
            <person name="Makarova K.S."/>
            <person name="Abbas B."/>
            <person name="Ferrer M."/>
            <person name="Golyshin P.N."/>
        </authorList>
    </citation>
    <scope>NUCLEOTIDE SEQUENCE [LARGE SCALE GENOMIC DNA]</scope>
    <source>
        <strain evidence="9">HMET1</strain>
    </source>
</reference>
<dbReference type="EMBL" id="MSDW01000001">
    <property type="protein sequence ID" value="OKY77914.1"/>
    <property type="molecule type" value="Genomic_DNA"/>
</dbReference>
<keyword evidence="2 8" id="KW-0547">Nucleotide-binding</keyword>
<dbReference type="FunFam" id="3.40.50.300:FF:001119">
    <property type="entry name" value="Iron-sulfur cluster carrier protein"/>
    <property type="match status" value="1"/>
</dbReference>
<dbReference type="InterPro" id="IPR019591">
    <property type="entry name" value="Mrp/NBP35_ATP-bd"/>
</dbReference>
<dbReference type="HAMAP" id="MF_02040">
    <property type="entry name" value="Mrp_NBP35"/>
    <property type="match status" value="1"/>
</dbReference>
<evidence type="ECO:0000313" key="9">
    <source>
        <dbReference type="EMBL" id="OKY77914.1"/>
    </source>
</evidence>
<dbReference type="InterPro" id="IPR033756">
    <property type="entry name" value="YlxH/NBP35"/>
</dbReference>
<dbReference type="Gene3D" id="3.40.50.300">
    <property type="entry name" value="P-loop containing nucleotide triphosphate hydrolases"/>
    <property type="match status" value="1"/>
</dbReference>
<evidence type="ECO:0000256" key="7">
    <source>
        <dbReference type="ARBA" id="ARBA00074706"/>
    </source>
</evidence>